<evidence type="ECO:0000313" key="2">
    <source>
        <dbReference type="EMBL" id="TLD40496.1"/>
    </source>
</evidence>
<dbReference type="AlphaFoldDB" id="A0A533Q793"/>
<dbReference type="PANTHER" id="PTHR35580">
    <property type="entry name" value="CELL SURFACE GLYCOPROTEIN (S-LAYER PROTEIN)-LIKE PROTEIN"/>
    <property type="match status" value="1"/>
</dbReference>
<dbReference type="InterPro" id="IPR010620">
    <property type="entry name" value="SBBP_repeat"/>
</dbReference>
<dbReference type="InterPro" id="IPR057708">
    <property type="entry name" value="DUF7948"/>
</dbReference>
<evidence type="ECO:0000313" key="3">
    <source>
        <dbReference type="Proteomes" id="UP000319783"/>
    </source>
</evidence>
<reference evidence="2 3" key="1">
    <citation type="submission" date="2019-04" db="EMBL/GenBank/DDBJ databases">
        <title>Genome of a novel bacterium Candidatus Jettenia ecosi reconstructed from metagenome of an anammox bioreactor.</title>
        <authorList>
            <person name="Mardanov A.V."/>
            <person name="Beletsky A.V."/>
            <person name="Ravin N.V."/>
            <person name="Botchkova E.A."/>
            <person name="Litti Y.V."/>
            <person name="Nozhevnikova A.N."/>
        </authorList>
    </citation>
    <scope>NUCLEOTIDE SEQUENCE [LARGE SCALE GENOMIC DNA]</scope>
    <source>
        <strain evidence="2">J2</strain>
    </source>
</reference>
<dbReference type="Pfam" id="PF06739">
    <property type="entry name" value="SBBP"/>
    <property type="match status" value="2"/>
</dbReference>
<dbReference type="Proteomes" id="UP000319783">
    <property type="component" value="Unassembled WGS sequence"/>
</dbReference>
<dbReference type="PANTHER" id="PTHR35580:SF1">
    <property type="entry name" value="PHYTASE-LIKE DOMAIN-CONTAINING PROTEIN"/>
    <property type="match status" value="1"/>
</dbReference>
<evidence type="ECO:0000259" key="1">
    <source>
        <dbReference type="Pfam" id="PF25778"/>
    </source>
</evidence>
<dbReference type="SUPFAM" id="SSF101898">
    <property type="entry name" value="NHL repeat"/>
    <property type="match status" value="1"/>
</dbReference>
<dbReference type="EMBL" id="SULG01000096">
    <property type="protein sequence ID" value="TLD40496.1"/>
    <property type="molecule type" value="Genomic_DNA"/>
</dbReference>
<gene>
    <name evidence="2" type="ORF">JETT_3220</name>
</gene>
<accession>A0A533Q793</accession>
<organism evidence="2 3">
    <name type="scientific">Candidatus Jettenia ecosi</name>
    <dbReference type="NCBI Taxonomy" id="2494326"/>
    <lineage>
        <taxon>Bacteria</taxon>
        <taxon>Pseudomonadati</taxon>
        <taxon>Planctomycetota</taxon>
        <taxon>Candidatus Brocadiia</taxon>
        <taxon>Candidatus Brocadiales</taxon>
        <taxon>Candidatus Brocadiaceae</taxon>
        <taxon>Candidatus Jettenia</taxon>
    </lineage>
</organism>
<feature type="domain" description="DUF7948" evidence="1">
    <location>
        <begin position="2"/>
        <end position="85"/>
    </location>
</feature>
<protein>
    <recommendedName>
        <fullName evidence="1">DUF7948 domain-containing protein</fullName>
    </recommendedName>
</protein>
<dbReference type="Pfam" id="PF25778">
    <property type="entry name" value="DUF7948"/>
    <property type="match status" value="1"/>
</dbReference>
<comment type="caution">
    <text evidence="2">The sequence shown here is derived from an EMBL/GenBank/DDBJ whole genome shotgun (WGS) entry which is preliminary data.</text>
</comment>
<dbReference type="InterPro" id="IPR052918">
    <property type="entry name" value="Motility_Chemotaxis_Reg"/>
</dbReference>
<sequence length="218" mass="23705">MNKEGQLEAETDLGTVTFTKPVAYQEIQGKRVEVAVEYHIQEPEFRSQDTDSLTGNTKPETKNPQLIYGFKVASYDKARELVIDPLLASTYLGGSSRDLGNFIAISRDGNVYVAGSTWSSDFPTTEGAFDTSLNSDIDAFVSKFKRDLTKLRASTFLGGESSDNGSSIAIDRDKKVYVTGVTISLDFPTTEGAFATSLREVGVADAFISRLDNDLSAP</sequence>
<proteinExistence type="predicted"/>
<name>A0A533Q793_9BACT</name>